<dbReference type="Pfam" id="PF16074">
    <property type="entry name" value="PilW"/>
    <property type="match status" value="1"/>
</dbReference>
<reference evidence="2" key="1">
    <citation type="journal article" date="2015" name="Nature">
        <title>Complex archaea that bridge the gap between prokaryotes and eukaryotes.</title>
        <authorList>
            <person name="Spang A."/>
            <person name="Saw J.H."/>
            <person name="Jorgensen S.L."/>
            <person name="Zaremba-Niedzwiedzka K."/>
            <person name="Martijn J."/>
            <person name="Lind A.E."/>
            <person name="van Eijk R."/>
            <person name="Schleper C."/>
            <person name="Guy L."/>
            <person name="Ettema T.J."/>
        </authorList>
    </citation>
    <scope>NUCLEOTIDE SEQUENCE</scope>
</reference>
<organism evidence="2">
    <name type="scientific">marine sediment metagenome</name>
    <dbReference type="NCBI Taxonomy" id="412755"/>
    <lineage>
        <taxon>unclassified sequences</taxon>
        <taxon>metagenomes</taxon>
        <taxon>ecological metagenomes</taxon>
    </lineage>
</organism>
<dbReference type="EMBL" id="LAZR01000769">
    <property type="protein sequence ID" value="KKN58254.1"/>
    <property type="molecule type" value="Genomic_DNA"/>
</dbReference>
<name>A0A0F9RU30_9ZZZZ</name>
<dbReference type="NCBIfam" id="TIGR02532">
    <property type="entry name" value="IV_pilin_GFxxxE"/>
    <property type="match status" value="1"/>
</dbReference>
<dbReference type="InterPro" id="IPR032092">
    <property type="entry name" value="PilW"/>
</dbReference>
<dbReference type="SUPFAM" id="SSF54523">
    <property type="entry name" value="Pili subunits"/>
    <property type="match status" value="1"/>
</dbReference>
<keyword evidence="1" id="KW-0812">Transmembrane</keyword>
<comment type="caution">
    <text evidence="2">The sequence shown here is derived from an EMBL/GenBank/DDBJ whole genome shotgun (WGS) entry which is preliminary data.</text>
</comment>
<dbReference type="Pfam" id="PF07963">
    <property type="entry name" value="N_methyl"/>
    <property type="match status" value="1"/>
</dbReference>
<evidence type="ECO:0008006" key="3">
    <source>
        <dbReference type="Google" id="ProtNLM"/>
    </source>
</evidence>
<keyword evidence="1" id="KW-0472">Membrane</keyword>
<feature type="transmembrane region" description="Helical" evidence="1">
    <location>
        <begin position="12"/>
        <end position="37"/>
    </location>
</feature>
<dbReference type="GO" id="GO:0043683">
    <property type="term" value="P:type IV pilus assembly"/>
    <property type="evidence" value="ECO:0007669"/>
    <property type="project" value="InterPro"/>
</dbReference>
<evidence type="ECO:0000313" key="2">
    <source>
        <dbReference type="EMBL" id="KKN58254.1"/>
    </source>
</evidence>
<dbReference type="InterPro" id="IPR045584">
    <property type="entry name" value="Pilin-like"/>
</dbReference>
<protein>
    <recommendedName>
        <fullName evidence="3">Type IV pilus assembly protein PilW</fullName>
    </recommendedName>
</protein>
<gene>
    <name evidence="2" type="ORF">LCGC14_0553950</name>
</gene>
<accession>A0A0F9RU30</accession>
<keyword evidence="1" id="KW-1133">Transmembrane helix</keyword>
<sequence>MKINPIHKQQNGLTLIELMIAIVLGLILVAGVIQIFVTNKQTYRVTEAQSRLQDNARFALEILTRDIRSTGYSGCRAIEKMNINQIANAPIPSPMGVNTIITGSDADSATTWSPSTPAELGTTVIGGTDVITLQRGTSCGATLTENIGSSDGEIPVVLPNSCKISEKDILMIADCEDGHIFRVTSINDNSGSTSQAIGHNSTLNQTDNFCKSYPASDPDDPSPAPSVCLTGESKQYNYDAEVFKFSAITYFIKLGHNGEPALWSYDQTTATGANNPSELIEGIENLQVLYGADDNDDDIVDRYVTAKVINDANDWDKVISAQISILAQTLDTNLTTSNQSVEFNGSTIAGTEGRLRRVFSSTIAIRNRVQ</sequence>
<proteinExistence type="predicted"/>
<dbReference type="AlphaFoldDB" id="A0A0F9RU30"/>
<evidence type="ECO:0000256" key="1">
    <source>
        <dbReference type="SAM" id="Phobius"/>
    </source>
</evidence>
<dbReference type="InterPro" id="IPR012902">
    <property type="entry name" value="N_methyl_site"/>
</dbReference>